<dbReference type="EMBL" id="FOUP01000028">
    <property type="protein sequence ID" value="SFO89972.1"/>
    <property type="molecule type" value="Genomic_DNA"/>
</dbReference>
<dbReference type="PANTHER" id="PTHR35526:SF3">
    <property type="entry name" value="ANTI-SIGMA-F FACTOR RSBW"/>
    <property type="match status" value="1"/>
</dbReference>
<accession>A0A1I5KYK2</accession>
<feature type="domain" description="Histidine kinase/HSP90-like ATPase" evidence="2">
    <location>
        <begin position="32"/>
        <end position="144"/>
    </location>
</feature>
<keyword evidence="4" id="KW-0808">Transferase</keyword>
<proteinExistence type="predicted"/>
<evidence type="ECO:0000313" key="5">
    <source>
        <dbReference type="Proteomes" id="UP000199398"/>
    </source>
</evidence>
<dbReference type="CDD" id="cd16936">
    <property type="entry name" value="HATPase_RsbW-like"/>
    <property type="match status" value="1"/>
</dbReference>
<dbReference type="AlphaFoldDB" id="A0A1I5KYK2"/>
<evidence type="ECO:0000256" key="1">
    <source>
        <dbReference type="ARBA" id="ARBA00022527"/>
    </source>
</evidence>
<dbReference type="SUPFAM" id="SSF55874">
    <property type="entry name" value="ATPase domain of HSP90 chaperone/DNA topoisomerase II/histidine kinase"/>
    <property type="match status" value="1"/>
</dbReference>
<reference evidence="4 5" key="1">
    <citation type="submission" date="2016-10" db="EMBL/GenBank/DDBJ databases">
        <authorList>
            <person name="de Groot N.N."/>
        </authorList>
    </citation>
    <scope>NUCLEOTIDE SEQUENCE [LARGE SCALE GENOMIC DNA]</scope>
    <source>
        <strain evidence="4 5">CPCC 201259</strain>
    </source>
</reference>
<protein>
    <submittedName>
        <fullName evidence="4">Serine/threonine-protein kinase RsbW</fullName>
    </submittedName>
</protein>
<dbReference type="Proteomes" id="UP000199398">
    <property type="component" value="Unassembled WGS sequence"/>
</dbReference>
<sequence length="151" mass="15766">MVGELDESRRPSATGGDPAVPALSYCFIELSPGKILALRDELTTWGRDAGLSREAVGALALACYEAMANVIEHAYAGVGTVDVEAVHLAAESRVEITVTDRGSWAPPDSEQATGRGQGLPLIRRLADEAVITPRGSGTVVRMSWSTGDGSG</sequence>
<keyword evidence="4" id="KW-0418">Kinase</keyword>
<evidence type="ECO:0000259" key="2">
    <source>
        <dbReference type="Pfam" id="PF13581"/>
    </source>
</evidence>
<evidence type="ECO:0000313" key="3">
    <source>
        <dbReference type="EMBL" id="RKT89086.1"/>
    </source>
</evidence>
<organism evidence="4 5">
    <name type="scientific">Saccharopolyspora antimicrobica</name>
    <dbReference type="NCBI Taxonomy" id="455193"/>
    <lineage>
        <taxon>Bacteria</taxon>
        <taxon>Bacillati</taxon>
        <taxon>Actinomycetota</taxon>
        <taxon>Actinomycetes</taxon>
        <taxon>Pseudonocardiales</taxon>
        <taxon>Pseudonocardiaceae</taxon>
        <taxon>Saccharopolyspora</taxon>
    </lineage>
</organism>
<dbReference type="STRING" id="455193.SAMN05421805_12861"/>
<evidence type="ECO:0000313" key="6">
    <source>
        <dbReference type="Proteomes" id="UP000270697"/>
    </source>
</evidence>
<dbReference type="GO" id="GO:0004674">
    <property type="term" value="F:protein serine/threonine kinase activity"/>
    <property type="evidence" value="ECO:0007669"/>
    <property type="project" value="UniProtKB-KW"/>
</dbReference>
<reference evidence="3 6" key="2">
    <citation type="submission" date="2018-10" db="EMBL/GenBank/DDBJ databases">
        <title>Sequencing the genomes of 1000 actinobacteria strains.</title>
        <authorList>
            <person name="Klenk H.-P."/>
        </authorList>
    </citation>
    <scope>NUCLEOTIDE SEQUENCE [LARGE SCALE GENOMIC DNA]</scope>
    <source>
        <strain evidence="3 6">DSM 45119</strain>
    </source>
</reference>
<keyword evidence="6" id="KW-1185">Reference proteome</keyword>
<name>A0A1I5KYK2_9PSEU</name>
<dbReference type="RefSeq" id="WP_143121792.1">
    <property type="nucleotide sequence ID" value="NZ_FOUP01000028.1"/>
</dbReference>
<dbReference type="OrthoDB" id="5184914at2"/>
<dbReference type="Proteomes" id="UP000270697">
    <property type="component" value="Unassembled WGS sequence"/>
</dbReference>
<keyword evidence="1" id="KW-0723">Serine/threonine-protein kinase</keyword>
<dbReference type="EMBL" id="RBXX01000002">
    <property type="protein sequence ID" value="RKT89086.1"/>
    <property type="molecule type" value="Genomic_DNA"/>
</dbReference>
<dbReference type="Gene3D" id="3.30.565.10">
    <property type="entry name" value="Histidine kinase-like ATPase, C-terminal domain"/>
    <property type="match status" value="1"/>
</dbReference>
<dbReference type="PANTHER" id="PTHR35526">
    <property type="entry name" value="ANTI-SIGMA-F FACTOR RSBW-RELATED"/>
    <property type="match status" value="1"/>
</dbReference>
<evidence type="ECO:0000313" key="4">
    <source>
        <dbReference type="EMBL" id="SFO89972.1"/>
    </source>
</evidence>
<dbReference type="Pfam" id="PF13581">
    <property type="entry name" value="HATPase_c_2"/>
    <property type="match status" value="1"/>
</dbReference>
<dbReference type="InterPro" id="IPR036890">
    <property type="entry name" value="HATPase_C_sf"/>
</dbReference>
<gene>
    <name evidence="3" type="ORF">ATL45_7533</name>
    <name evidence="4" type="ORF">SAMN05421805_12861</name>
</gene>
<dbReference type="InterPro" id="IPR050267">
    <property type="entry name" value="Anti-sigma-factor_SerPK"/>
</dbReference>
<dbReference type="InterPro" id="IPR003594">
    <property type="entry name" value="HATPase_dom"/>
</dbReference>